<dbReference type="InterPro" id="IPR010699">
    <property type="entry name" value="DUF1275"/>
</dbReference>
<name>A0A410H697_9GAMM</name>
<dbReference type="Proteomes" id="UP000285478">
    <property type="component" value="Chromosome"/>
</dbReference>
<reference evidence="2 3" key="1">
    <citation type="journal article" date="2018" name="Environ. Microbiol.">
        <title>Genomes of ubiquitous marine and hypersaline Hydrogenovibrio, Thiomicrorhabdus and Thiomicrospira spp. encode a diversity of mechanisms to sustain chemolithoautotrophy in heterogeneous environments.</title>
        <authorList>
            <person name="Scott K.M."/>
            <person name="Williams J."/>
            <person name="Porter C.M.B."/>
            <person name="Russel S."/>
            <person name="Harmer T.L."/>
            <person name="Paul J.H."/>
            <person name="Antonen K.M."/>
            <person name="Bridges M.K."/>
            <person name="Camper G.J."/>
            <person name="Campla C.K."/>
            <person name="Casella L.G."/>
            <person name="Chase E."/>
            <person name="Conrad J.W."/>
            <person name="Cruz M.C."/>
            <person name="Dunlap D.S."/>
            <person name="Duran L."/>
            <person name="Fahsbender E.M."/>
            <person name="Goldsmith D.B."/>
            <person name="Keeley R.F."/>
            <person name="Kondoff M.R."/>
            <person name="Kussy B.I."/>
            <person name="Lane M.K."/>
            <person name="Lawler S."/>
            <person name="Leigh B.A."/>
            <person name="Lewis C."/>
            <person name="Lostal L.M."/>
            <person name="Marking D."/>
            <person name="Mancera P.A."/>
            <person name="McClenthan E.C."/>
            <person name="McIntyre E.A."/>
            <person name="Mine J.A."/>
            <person name="Modi S."/>
            <person name="Moore B.D."/>
            <person name="Morgan W.A."/>
            <person name="Nelson K.M."/>
            <person name="Nguyen K.N."/>
            <person name="Ogburn N."/>
            <person name="Parrino D.G."/>
            <person name="Pedapudi A.D."/>
            <person name="Pelham R.P."/>
            <person name="Preece A.M."/>
            <person name="Rampersad E.A."/>
            <person name="Richardson J.C."/>
            <person name="Rodgers C.M."/>
            <person name="Schaffer B.L."/>
            <person name="Sheridan N.E."/>
            <person name="Solone M.R."/>
            <person name="Staley Z.R."/>
            <person name="Tabuchi M."/>
            <person name="Waide R.J."/>
            <person name="Wanjugi P.W."/>
            <person name="Young S."/>
            <person name="Clum A."/>
            <person name="Daum C."/>
            <person name="Huntemann M."/>
            <person name="Ivanova N."/>
            <person name="Kyrpides N."/>
            <person name="Mikhailova N."/>
            <person name="Palaniappan K."/>
            <person name="Pillay M."/>
            <person name="Reddy T.B.K."/>
            <person name="Shapiro N."/>
            <person name="Stamatis D."/>
            <person name="Varghese N."/>
            <person name="Woyke T."/>
            <person name="Boden R."/>
            <person name="Freyermuth S.K."/>
            <person name="Kerfeld C.A."/>
        </authorList>
    </citation>
    <scope>NUCLEOTIDE SEQUENCE [LARGE SCALE GENOMIC DNA]</scope>
    <source>
        <strain evidence="2 3">JR-2</strain>
    </source>
</reference>
<keyword evidence="1" id="KW-1133">Transmembrane helix</keyword>
<evidence type="ECO:0000256" key="1">
    <source>
        <dbReference type="SAM" id="Phobius"/>
    </source>
</evidence>
<organism evidence="2 3">
    <name type="scientific">Hydrogenovibrio thermophilus</name>
    <dbReference type="NCBI Taxonomy" id="265883"/>
    <lineage>
        <taxon>Bacteria</taxon>
        <taxon>Pseudomonadati</taxon>
        <taxon>Pseudomonadota</taxon>
        <taxon>Gammaproteobacteria</taxon>
        <taxon>Thiotrichales</taxon>
        <taxon>Piscirickettsiaceae</taxon>
        <taxon>Hydrogenovibrio</taxon>
    </lineage>
</organism>
<dbReference type="AlphaFoldDB" id="A0A410H697"/>
<proteinExistence type="predicted"/>
<feature type="transmembrane region" description="Helical" evidence="1">
    <location>
        <begin position="41"/>
        <end position="62"/>
    </location>
</feature>
<dbReference type="PANTHER" id="PTHR37314">
    <property type="entry name" value="SLR0142 PROTEIN"/>
    <property type="match status" value="1"/>
</dbReference>
<feature type="transmembrane region" description="Helical" evidence="1">
    <location>
        <begin position="153"/>
        <end position="175"/>
    </location>
</feature>
<dbReference type="EMBL" id="CP035033">
    <property type="protein sequence ID" value="QAB16453.1"/>
    <property type="molecule type" value="Genomic_DNA"/>
</dbReference>
<dbReference type="Pfam" id="PF06912">
    <property type="entry name" value="DUF1275"/>
    <property type="match status" value="1"/>
</dbReference>
<evidence type="ECO:0000313" key="3">
    <source>
        <dbReference type="Proteomes" id="UP000285478"/>
    </source>
</evidence>
<sequence>MAAIAGFINSIMLIEFGLPVSQMTGIASHLSDSGFHLDWEAFIISLSILLSFIVGAFLSGFIIGHSQYKEDKSYGTALFLNAIILTIAALMAYSINILALMFSALACGLQNAMVASYKGLQIRTTHVTGITTDIGVSIAHRFRTHTRFTWRTWLLFAILLGFILGGLIGIFTFHWFGYLSLLLPAALNGLLAWIYFHSLFRKAMTR</sequence>
<keyword evidence="1" id="KW-0472">Membrane</keyword>
<dbReference type="KEGG" id="htr:EPV75_05965"/>
<evidence type="ECO:0000313" key="2">
    <source>
        <dbReference type="EMBL" id="QAB16453.1"/>
    </source>
</evidence>
<feature type="transmembrane region" description="Helical" evidence="1">
    <location>
        <begin position="74"/>
        <end position="93"/>
    </location>
</feature>
<feature type="transmembrane region" description="Helical" evidence="1">
    <location>
        <begin position="181"/>
        <end position="200"/>
    </location>
</feature>
<dbReference type="PANTHER" id="PTHR37314:SF4">
    <property type="entry name" value="UPF0700 TRANSMEMBRANE PROTEIN YOAK"/>
    <property type="match status" value="1"/>
</dbReference>
<protein>
    <submittedName>
        <fullName evidence="2">DUF1275 domain-containing protein</fullName>
    </submittedName>
</protein>
<keyword evidence="1" id="KW-0812">Transmembrane</keyword>
<gene>
    <name evidence="2" type="ORF">EPV75_05965</name>
</gene>
<accession>A0A410H697</accession>
<keyword evidence="3" id="KW-1185">Reference proteome</keyword>